<dbReference type="AlphaFoldDB" id="A0A8J5JUJ6"/>
<protein>
    <submittedName>
        <fullName evidence="1">Uncharacterized protein</fullName>
    </submittedName>
</protein>
<dbReference type="EMBL" id="JAHLQT010028013">
    <property type="protein sequence ID" value="KAG7162100.1"/>
    <property type="molecule type" value="Genomic_DNA"/>
</dbReference>
<accession>A0A8J5JUJ6</accession>
<evidence type="ECO:0000313" key="1">
    <source>
        <dbReference type="EMBL" id="KAG7162100.1"/>
    </source>
</evidence>
<dbReference type="Proteomes" id="UP000747542">
    <property type="component" value="Unassembled WGS sequence"/>
</dbReference>
<organism evidence="1 2">
    <name type="scientific">Homarus americanus</name>
    <name type="common">American lobster</name>
    <dbReference type="NCBI Taxonomy" id="6706"/>
    <lineage>
        <taxon>Eukaryota</taxon>
        <taxon>Metazoa</taxon>
        <taxon>Ecdysozoa</taxon>
        <taxon>Arthropoda</taxon>
        <taxon>Crustacea</taxon>
        <taxon>Multicrustacea</taxon>
        <taxon>Malacostraca</taxon>
        <taxon>Eumalacostraca</taxon>
        <taxon>Eucarida</taxon>
        <taxon>Decapoda</taxon>
        <taxon>Pleocyemata</taxon>
        <taxon>Astacidea</taxon>
        <taxon>Nephropoidea</taxon>
        <taxon>Nephropidae</taxon>
        <taxon>Homarus</taxon>
    </lineage>
</organism>
<keyword evidence="2" id="KW-1185">Reference proteome</keyword>
<sequence length="70" mass="8123">MQVTCRVQSVWTLERIWQIFKGAKAVGTRIHSVLSIEPPQAPRILHKKLLNMTNNKIRRNKRISCTLPDT</sequence>
<name>A0A8J5JUJ6_HOMAM</name>
<reference evidence="1" key="1">
    <citation type="journal article" date="2021" name="Sci. Adv.">
        <title>The American lobster genome reveals insights on longevity, neural, and immune adaptations.</title>
        <authorList>
            <person name="Polinski J.M."/>
            <person name="Zimin A.V."/>
            <person name="Clark K.F."/>
            <person name="Kohn A.B."/>
            <person name="Sadowski N."/>
            <person name="Timp W."/>
            <person name="Ptitsyn A."/>
            <person name="Khanna P."/>
            <person name="Romanova D.Y."/>
            <person name="Williams P."/>
            <person name="Greenwood S.J."/>
            <person name="Moroz L.L."/>
            <person name="Walt D.R."/>
            <person name="Bodnar A.G."/>
        </authorList>
    </citation>
    <scope>NUCLEOTIDE SEQUENCE</scope>
    <source>
        <strain evidence="1">GMGI-L3</strain>
    </source>
</reference>
<comment type="caution">
    <text evidence="1">The sequence shown here is derived from an EMBL/GenBank/DDBJ whole genome shotgun (WGS) entry which is preliminary data.</text>
</comment>
<evidence type="ECO:0000313" key="2">
    <source>
        <dbReference type="Proteomes" id="UP000747542"/>
    </source>
</evidence>
<gene>
    <name evidence="1" type="ORF">Hamer_G010757</name>
</gene>
<proteinExistence type="predicted"/>